<organism evidence="4 7">
    <name type="scientific">Actinopolyspora erythraea</name>
    <dbReference type="NCBI Taxonomy" id="414996"/>
    <lineage>
        <taxon>Bacteria</taxon>
        <taxon>Bacillati</taxon>
        <taxon>Actinomycetota</taxon>
        <taxon>Actinomycetes</taxon>
        <taxon>Actinopolysporales</taxon>
        <taxon>Actinopolysporaceae</taxon>
        <taxon>Actinopolyspora</taxon>
    </lineage>
</organism>
<feature type="compositionally biased region" description="Basic and acidic residues" evidence="1">
    <location>
        <begin position="236"/>
        <end position="284"/>
    </location>
</feature>
<protein>
    <recommendedName>
        <fullName evidence="3">Putative sensor domain-containing protein</fullName>
    </recommendedName>
</protein>
<keyword evidence="2" id="KW-0812">Transmembrane</keyword>
<accession>A0A099D129</accession>
<feature type="domain" description="Putative sensor" evidence="3">
    <location>
        <begin position="30"/>
        <end position="228"/>
    </location>
</feature>
<evidence type="ECO:0000313" key="6">
    <source>
        <dbReference type="Proteomes" id="UP000029737"/>
    </source>
</evidence>
<evidence type="ECO:0000313" key="4">
    <source>
        <dbReference type="EMBL" id="ASU77994.1"/>
    </source>
</evidence>
<feature type="transmembrane region" description="Helical" evidence="2">
    <location>
        <begin position="49"/>
        <end position="72"/>
    </location>
</feature>
<evidence type="ECO:0000313" key="5">
    <source>
        <dbReference type="EMBL" id="KGI79759.1"/>
    </source>
</evidence>
<gene>
    <name evidence="4" type="ORF">CDG81_06370</name>
    <name evidence="5" type="ORF">IL38_21405</name>
</gene>
<dbReference type="Pfam" id="PF13796">
    <property type="entry name" value="Sensor"/>
    <property type="match status" value="1"/>
</dbReference>
<reference evidence="4 7" key="2">
    <citation type="submission" date="2017-08" db="EMBL/GenBank/DDBJ databases">
        <title>The complete genome sequence of moderately halophilic actinomycete Actinopolyspora erythraea YIM 90600, the producer of novel erythromycin, novel actinopolysporins A-C and tubercidin.</title>
        <authorList>
            <person name="Yin M."/>
            <person name="Tang S."/>
        </authorList>
    </citation>
    <scope>NUCLEOTIDE SEQUENCE [LARGE SCALE GENOMIC DNA]</scope>
    <source>
        <strain evidence="4 7">YIM 90600</strain>
    </source>
</reference>
<dbReference type="EMBL" id="CP022752">
    <property type="protein sequence ID" value="ASU77994.1"/>
    <property type="molecule type" value="Genomic_DNA"/>
</dbReference>
<dbReference type="Proteomes" id="UP000029737">
    <property type="component" value="Unassembled WGS sequence"/>
</dbReference>
<dbReference type="RefSeq" id="WP_043577399.1">
    <property type="nucleotide sequence ID" value="NZ_CP022752.1"/>
</dbReference>
<dbReference type="InterPro" id="IPR025828">
    <property type="entry name" value="Put_sensor_dom"/>
</dbReference>
<evidence type="ECO:0000256" key="1">
    <source>
        <dbReference type="SAM" id="MobiDB-lite"/>
    </source>
</evidence>
<feature type="transmembrane region" description="Helical" evidence="2">
    <location>
        <begin position="25"/>
        <end position="43"/>
    </location>
</feature>
<keyword evidence="2" id="KW-1133">Transmembrane helix</keyword>
<dbReference type="HOGENOM" id="CLU_1064321_0_0_11"/>
<evidence type="ECO:0000259" key="3">
    <source>
        <dbReference type="Pfam" id="PF13796"/>
    </source>
</evidence>
<dbReference type="KEGG" id="aey:CDG81_06370"/>
<evidence type="ECO:0000313" key="7">
    <source>
        <dbReference type="Proteomes" id="UP000215043"/>
    </source>
</evidence>
<dbReference type="AlphaFoldDB" id="A0A099D129"/>
<keyword evidence="2" id="KW-0472">Membrane</keyword>
<reference evidence="5 6" key="1">
    <citation type="journal article" date="2014" name="PLoS ONE">
        <title>Identification and Characterization of a New Erythromycin Biosynthetic Gene Cluster in Actinopolyspora erythraea YIM90600, a Novel Erythronolide-Producing Halophilic Actinomycete Isolated from Salt Field.</title>
        <authorList>
            <person name="Chen D."/>
            <person name="Feng J."/>
            <person name="Huang L."/>
            <person name="Zhang Q."/>
            <person name="Wu J."/>
            <person name="Zhu X."/>
            <person name="Duan Y."/>
            <person name="Xu Z."/>
        </authorList>
    </citation>
    <scope>NUCLEOTIDE SEQUENCE [LARGE SCALE GENOMIC DNA]</scope>
    <source>
        <strain evidence="5 6">YIM90600</strain>
    </source>
</reference>
<name>A0A099D129_9ACTN</name>
<sequence length="292" mass="31239">MTSTRKSTARNGPPRGPLLLSTRPWAATVYLLSYPVVGTLLFVTTVTSVLVTAALSIVWVGLPLLLASAVLIRKCADVERWRAALVTDLVPAPGHTSHGGGFMARLRALWSDPATQRALGYLVLMYVPLLIMDTAVVALWLSVVGMVTVPLWFWAIPQNGGHGVMIGYRPEAPHTTKFAFGDGSFGLWIDDLPTALLAAALFLVLAFGLAHLVTAAARLHGGVVRSMLGPPTDPLDSARRVLEEPGALRRSSESGDHDDGRLRRESGSPARPDDMRETGSRSEENTTSGGES</sequence>
<feature type="region of interest" description="Disordered" evidence="1">
    <location>
        <begin position="234"/>
        <end position="292"/>
    </location>
</feature>
<feature type="transmembrane region" description="Helical" evidence="2">
    <location>
        <begin position="195"/>
        <end position="217"/>
    </location>
</feature>
<dbReference type="OrthoDB" id="3696925at2"/>
<keyword evidence="6" id="KW-1185">Reference proteome</keyword>
<dbReference type="Proteomes" id="UP000215043">
    <property type="component" value="Chromosome"/>
</dbReference>
<dbReference type="eggNOG" id="COG4585">
    <property type="taxonomic scope" value="Bacteria"/>
</dbReference>
<dbReference type="EMBL" id="JPMV01000039">
    <property type="protein sequence ID" value="KGI79759.1"/>
    <property type="molecule type" value="Genomic_DNA"/>
</dbReference>
<proteinExistence type="predicted"/>
<evidence type="ECO:0000256" key="2">
    <source>
        <dbReference type="SAM" id="Phobius"/>
    </source>
</evidence>